<feature type="domain" description="Ig-like" evidence="2">
    <location>
        <begin position="7"/>
        <end position="82"/>
    </location>
</feature>
<organism evidence="3 4">
    <name type="scientific">Aphis craccivora</name>
    <name type="common">Cowpea aphid</name>
    <dbReference type="NCBI Taxonomy" id="307492"/>
    <lineage>
        <taxon>Eukaryota</taxon>
        <taxon>Metazoa</taxon>
        <taxon>Ecdysozoa</taxon>
        <taxon>Arthropoda</taxon>
        <taxon>Hexapoda</taxon>
        <taxon>Insecta</taxon>
        <taxon>Pterygota</taxon>
        <taxon>Neoptera</taxon>
        <taxon>Paraneoptera</taxon>
        <taxon>Hemiptera</taxon>
        <taxon>Sternorrhyncha</taxon>
        <taxon>Aphidomorpha</taxon>
        <taxon>Aphidoidea</taxon>
        <taxon>Aphididae</taxon>
        <taxon>Aphidini</taxon>
        <taxon>Aphis</taxon>
        <taxon>Aphis</taxon>
    </lineage>
</organism>
<dbReference type="Gene3D" id="2.60.40.10">
    <property type="entry name" value="Immunoglobulins"/>
    <property type="match status" value="1"/>
</dbReference>
<accession>A0A6G0YL74</accession>
<keyword evidence="4" id="KW-1185">Reference proteome</keyword>
<dbReference type="OrthoDB" id="6431884at2759"/>
<reference evidence="3 4" key="1">
    <citation type="submission" date="2019-08" db="EMBL/GenBank/DDBJ databases">
        <title>Whole genome of Aphis craccivora.</title>
        <authorList>
            <person name="Voronova N.V."/>
            <person name="Shulinski R.S."/>
            <person name="Bandarenka Y.V."/>
            <person name="Zhorov D.G."/>
            <person name="Warner D."/>
        </authorList>
    </citation>
    <scope>NUCLEOTIDE SEQUENCE [LARGE SCALE GENOMIC DNA]</scope>
    <source>
        <strain evidence="3">180601</strain>
        <tissue evidence="3">Whole Body</tissue>
    </source>
</reference>
<sequence length="82" mass="9732">MIRSEMPPLTVSFSVMDDFLVADRRYDVQCHSAGSRPPASITWYRNDKKLPKIKYITWKCVHNLFTNVSVPRWPRITIERKH</sequence>
<evidence type="ECO:0000313" key="3">
    <source>
        <dbReference type="EMBL" id="KAF0758027.1"/>
    </source>
</evidence>
<dbReference type="AlphaFoldDB" id="A0A6G0YL74"/>
<dbReference type="SUPFAM" id="SSF48726">
    <property type="entry name" value="Immunoglobulin"/>
    <property type="match status" value="1"/>
</dbReference>
<dbReference type="Proteomes" id="UP000478052">
    <property type="component" value="Unassembled WGS sequence"/>
</dbReference>
<dbReference type="InterPro" id="IPR013162">
    <property type="entry name" value="CD80_C2-set"/>
</dbReference>
<proteinExistence type="predicted"/>
<dbReference type="EMBL" id="VUJU01003396">
    <property type="protein sequence ID" value="KAF0758027.1"/>
    <property type="molecule type" value="Genomic_DNA"/>
</dbReference>
<dbReference type="InterPro" id="IPR007110">
    <property type="entry name" value="Ig-like_dom"/>
</dbReference>
<comment type="caution">
    <text evidence="3">The sequence shown here is derived from an EMBL/GenBank/DDBJ whole genome shotgun (WGS) entry which is preliminary data.</text>
</comment>
<evidence type="ECO:0000259" key="2">
    <source>
        <dbReference type="PROSITE" id="PS50835"/>
    </source>
</evidence>
<protein>
    <submittedName>
        <fullName evidence="3">Protein turtle B-like isoform X2</fullName>
    </submittedName>
</protein>
<evidence type="ECO:0000256" key="1">
    <source>
        <dbReference type="ARBA" id="ARBA00023157"/>
    </source>
</evidence>
<evidence type="ECO:0000313" key="4">
    <source>
        <dbReference type="Proteomes" id="UP000478052"/>
    </source>
</evidence>
<dbReference type="PROSITE" id="PS50835">
    <property type="entry name" value="IG_LIKE"/>
    <property type="match status" value="1"/>
</dbReference>
<name>A0A6G0YL74_APHCR</name>
<dbReference type="InterPro" id="IPR036179">
    <property type="entry name" value="Ig-like_dom_sf"/>
</dbReference>
<dbReference type="InterPro" id="IPR013783">
    <property type="entry name" value="Ig-like_fold"/>
</dbReference>
<keyword evidence="1" id="KW-1015">Disulfide bond</keyword>
<gene>
    <name evidence="3" type="ORF">FWK35_00030278</name>
</gene>
<dbReference type="Pfam" id="PF08205">
    <property type="entry name" value="C2-set_2"/>
    <property type="match status" value="1"/>
</dbReference>